<dbReference type="EMBL" id="MK072095">
    <property type="protein sequence ID" value="AYV78750.1"/>
    <property type="molecule type" value="Genomic_DNA"/>
</dbReference>
<feature type="region of interest" description="Disordered" evidence="1">
    <location>
        <begin position="385"/>
        <end position="405"/>
    </location>
</feature>
<accession>A0A3G4ZV59</accession>
<evidence type="ECO:0000313" key="2">
    <source>
        <dbReference type="EMBL" id="AYV78750.1"/>
    </source>
</evidence>
<reference evidence="2" key="1">
    <citation type="submission" date="2018-10" db="EMBL/GenBank/DDBJ databases">
        <title>Hidden diversity of soil giant viruses.</title>
        <authorList>
            <person name="Schulz F."/>
            <person name="Alteio L."/>
            <person name="Goudeau D."/>
            <person name="Ryan E.M."/>
            <person name="Malmstrom R.R."/>
            <person name="Blanchard J."/>
            <person name="Woyke T."/>
        </authorList>
    </citation>
    <scope>NUCLEOTIDE SEQUENCE</scope>
    <source>
        <strain evidence="2">EDV1</strain>
    </source>
</reference>
<feature type="non-terminal residue" evidence="2">
    <location>
        <position position="1"/>
    </location>
</feature>
<organism evidence="2">
    <name type="scientific">Edafosvirus sp</name>
    <dbReference type="NCBI Taxonomy" id="2487765"/>
    <lineage>
        <taxon>Viruses</taxon>
        <taxon>Varidnaviria</taxon>
        <taxon>Bamfordvirae</taxon>
        <taxon>Nucleocytoviricota</taxon>
        <taxon>Megaviricetes</taxon>
        <taxon>Imitervirales</taxon>
        <taxon>Mimiviridae</taxon>
        <taxon>Klosneuvirinae</taxon>
    </lineage>
</organism>
<evidence type="ECO:0000256" key="1">
    <source>
        <dbReference type="SAM" id="MobiDB-lite"/>
    </source>
</evidence>
<proteinExistence type="predicted"/>
<sequence length="747" mass="87525">QKRTTVIKKSLEKERIKEDFFLDCQNTEEIENIKDPNRESVYLLKEHKYYYPIVMVMKDDENTKNMTLTKTFTYASNDKNIVNHVMDFYKRNCAGGFLDDVLYNNLSLTARSAYTKLKNIGNKKFMPKYQIIDSRNKCKYIVTTNSTFVPVRPSGSIYNLQILKNFENLVGSLDESFNKLTELYKLSDEQIPIKPTGIYYDKKSKGTIHAIAIMTQTHDIIPITAEDVSMSYVEQNKLAIEDKPLYDKIDKEIMKGKHNFIVDDRIKNVNYYKYYDESYELFRLTFSDFINKPDYIALKKKIEKIMTDENIIKKNKMEDIRTTIYKLIDKDLLKIHLESIGKLTKSKTDIDDEMLIEDVEEVKEVKTKEKEKNKTTEFEEIKEQVVEENKPEGVPEQSRTEQRRPGKYDKLVHIANKLPDLSSYQINNDRNVCSINENKDTCAIHPHCHWVHSGCYLSLTRNMIVAFVNKISEELASNDLKAMEIMKIGSYFVSDVVSYDRFTERAGQKVVRSTSNTIKKVLSDLFGKENVPKIGKRRGVKSLEINYQEMNIDNPLKDLGDIYIQHVMDNNLSIYRGYVNGYYWLRHPFYDVDNRNLGYYSLVQTDLANYFKSLTIDWLQNTKNRKDIENNLFKFMETKKKSSDVINDFVIRLGNDVYTLTSGVVELYALNKIQKLPILVTDDNNNIVYIFDDGLVFNIYDTNNNDITSKKYSKYTTIDFKKTTINLRFSFITNKLIPDEVEILYYK</sequence>
<gene>
    <name evidence="2" type="ORF">Edafosvirus30_1</name>
</gene>
<name>A0A3G4ZV59_9VIRU</name>
<protein>
    <submittedName>
        <fullName evidence="2">Early transcription factor VETF large subunit</fullName>
    </submittedName>
</protein>